<protein>
    <submittedName>
        <fullName evidence="1">Uncharacterized protein</fullName>
    </submittedName>
</protein>
<organism evidence="1 2">
    <name type="scientific">Periplaneta americana</name>
    <name type="common">American cockroach</name>
    <name type="synonym">Blatta americana</name>
    <dbReference type="NCBI Taxonomy" id="6978"/>
    <lineage>
        <taxon>Eukaryota</taxon>
        <taxon>Metazoa</taxon>
        <taxon>Ecdysozoa</taxon>
        <taxon>Arthropoda</taxon>
        <taxon>Hexapoda</taxon>
        <taxon>Insecta</taxon>
        <taxon>Pterygota</taxon>
        <taxon>Neoptera</taxon>
        <taxon>Polyneoptera</taxon>
        <taxon>Dictyoptera</taxon>
        <taxon>Blattodea</taxon>
        <taxon>Blattoidea</taxon>
        <taxon>Blattidae</taxon>
        <taxon>Blattinae</taxon>
        <taxon>Periplaneta</taxon>
    </lineage>
</organism>
<comment type="caution">
    <text evidence="1">The sequence shown here is derived from an EMBL/GenBank/DDBJ whole genome shotgun (WGS) entry which is preliminary data.</text>
</comment>
<proteinExistence type="predicted"/>
<sequence length="133" mass="14451">MAGLCEGGNEPSDSLKATLDMPEALVLIEISGLRRAFCRLKVPEVSDMNGVLLDNANTTYSTVSLKSGIFARHSSEHACVEEQEAMQLALSEANVPEDELERDISVHGRQLGFYNVISHASSPSAFDTVLSRR</sequence>
<evidence type="ECO:0000313" key="2">
    <source>
        <dbReference type="Proteomes" id="UP001148838"/>
    </source>
</evidence>
<dbReference type="Proteomes" id="UP001148838">
    <property type="component" value="Unassembled WGS sequence"/>
</dbReference>
<reference evidence="1 2" key="1">
    <citation type="journal article" date="2022" name="Allergy">
        <title>Genome assembly and annotation of Periplaneta americana reveal a comprehensive cockroach allergen profile.</title>
        <authorList>
            <person name="Wang L."/>
            <person name="Xiong Q."/>
            <person name="Saelim N."/>
            <person name="Wang L."/>
            <person name="Nong W."/>
            <person name="Wan A.T."/>
            <person name="Shi M."/>
            <person name="Liu X."/>
            <person name="Cao Q."/>
            <person name="Hui J.H.L."/>
            <person name="Sookrung N."/>
            <person name="Leung T.F."/>
            <person name="Tungtrongchitr A."/>
            <person name="Tsui S.K.W."/>
        </authorList>
    </citation>
    <scope>NUCLEOTIDE SEQUENCE [LARGE SCALE GENOMIC DNA]</scope>
    <source>
        <strain evidence="1">PWHHKU_190912</strain>
    </source>
</reference>
<dbReference type="EMBL" id="JAJSOF020000021">
    <property type="protein sequence ID" value="KAJ4436633.1"/>
    <property type="molecule type" value="Genomic_DNA"/>
</dbReference>
<keyword evidence="2" id="KW-1185">Reference proteome</keyword>
<name>A0ABQ8SR06_PERAM</name>
<accession>A0ABQ8SR06</accession>
<evidence type="ECO:0000313" key="1">
    <source>
        <dbReference type="EMBL" id="KAJ4436633.1"/>
    </source>
</evidence>
<gene>
    <name evidence="1" type="ORF">ANN_16764</name>
</gene>